<keyword evidence="5" id="KW-1185">Reference proteome</keyword>
<evidence type="ECO:0000256" key="1">
    <source>
        <dbReference type="SAM" id="MobiDB-lite"/>
    </source>
</evidence>
<dbReference type="NCBIfam" id="NF040974">
    <property type="entry name" value="RepABC_RepC"/>
    <property type="match status" value="1"/>
</dbReference>
<dbReference type="Pfam" id="PF03428">
    <property type="entry name" value="RP-C"/>
    <property type="match status" value="1"/>
</dbReference>
<evidence type="ECO:0000313" key="5">
    <source>
        <dbReference type="Proteomes" id="UP000706333"/>
    </source>
</evidence>
<dbReference type="InterPro" id="IPR036388">
    <property type="entry name" value="WH-like_DNA-bd_sf"/>
</dbReference>
<gene>
    <name evidence="4" type="ORF">CCR87_00785</name>
</gene>
<dbReference type="InterPro" id="IPR036390">
    <property type="entry name" value="WH_DNA-bd_sf"/>
</dbReference>
<dbReference type="RefSeq" id="WP_242511778.1">
    <property type="nucleotide sequence ID" value="NZ_NHSD01000053.1"/>
</dbReference>
<dbReference type="InterPro" id="IPR047611">
    <property type="entry name" value="RepABC_RepC"/>
</dbReference>
<protein>
    <recommendedName>
        <fullName evidence="6">Replication initiation protein RepC</fullName>
    </recommendedName>
</protein>
<dbReference type="SUPFAM" id="SSF46785">
    <property type="entry name" value="Winged helix' DNA-binding domain"/>
    <property type="match status" value="1"/>
</dbReference>
<organism evidence="4 5">
    <name type="scientific">Rhodobaculum claviforme</name>
    <dbReference type="NCBI Taxonomy" id="1549854"/>
    <lineage>
        <taxon>Bacteria</taxon>
        <taxon>Pseudomonadati</taxon>
        <taxon>Pseudomonadota</taxon>
        <taxon>Alphaproteobacteria</taxon>
        <taxon>Rhodobacterales</taxon>
        <taxon>Paracoccaceae</taxon>
        <taxon>Rhodobaculum</taxon>
    </lineage>
</organism>
<dbReference type="InterPro" id="IPR005090">
    <property type="entry name" value="RepC_N"/>
</dbReference>
<comment type="caution">
    <text evidence="4">The sequence shown here is derived from an EMBL/GenBank/DDBJ whole genome shotgun (WGS) entry which is preliminary data.</text>
</comment>
<feature type="domain" description="Plasmid replication protein C C-terminal" evidence="3">
    <location>
        <begin position="273"/>
        <end position="372"/>
    </location>
</feature>
<sequence>MYHISLTPFGRQPVTAAHLAAAARAEAPAPVARICKWALLRDLTAARADYGLRDRDLAVLSALLSFHPEGDLEDGAALVVHPSNTRLSERAHGMAESTLRRHLAALVSAGMIVRRDSPNGKRYAARGPEGRVAFGFDLRPLLVQAPEIASRAAAARDAALCLRRLREATVIALRDTAKLLAWAADGGAPCPALTERHADLARGLRRKMDLTALGALHRAALSLRDEVKPLVIHEKTEVPGGSPRRIERHVQSSDKDLRESETPPKESATPPLPLELVLKAAPEILHHAPHGIARWRDLLAVAQRLHPMMDISADAWAEACRLMGPEAAAVTLACMLQRSTRIARPGGYLRRLSAKAAHGRFSPLPMVMALLRAEGLRAA</sequence>
<dbReference type="EMBL" id="NHSD01000053">
    <property type="protein sequence ID" value="MBK5925904.1"/>
    <property type="molecule type" value="Genomic_DNA"/>
</dbReference>
<evidence type="ECO:0000259" key="3">
    <source>
        <dbReference type="Pfam" id="PF11800"/>
    </source>
</evidence>
<accession>A0A934WH02</accession>
<dbReference type="InterPro" id="IPR021760">
    <property type="entry name" value="RepC_C"/>
</dbReference>
<dbReference type="AlphaFoldDB" id="A0A934WH02"/>
<dbReference type="Pfam" id="PF11800">
    <property type="entry name" value="RP-C_C"/>
    <property type="match status" value="1"/>
</dbReference>
<name>A0A934WH02_9RHOB</name>
<reference evidence="4" key="1">
    <citation type="submission" date="2017-05" db="EMBL/GenBank/DDBJ databases">
        <authorList>
            <person name="Imhoff J.F."/>
            <person name="Rahn T."/>
            <person name="Kuenzel S."/>
            <person name="Neulinger S.C."/>
        </authorList>
    </citation>
    <scope>NUCLEOTIDE SEQUENCE</scope>
    <source>
        <strain evidence="4">LMG 28126</strain>
    </source>
</reference>
<evidence type="ECO:0000259" key="2">
    <source>
        <dbReference type="Pfam" id="PF03428"/>
    </source>
</evidence>
<evidence type="ECO:0008006" key="6">
    <source>
        <dbReference type="Google" id="ProtNLM"/>
    </source>
</evidence>
<dbReference type="Proteomes" id="UP000706333">
    <property type="component" value="Unassembled WGS sequence"/>
</dbReference>
<reference evidence="4" key="2">
    <citation type="journal article" date="2020" name="Microorganisms">
        <title>Osmotic Adaptation and Compatible Solute Biosynthesis of Phototrophic Bacteria as Revealed from Genome Analyses.</title>
        <authorList>
            <person name="Imhoff J.F."/>
            <person name="Rahn T."/>
            <person name="Kunzel S."/>
            <person name="Keller A."/>
            <person name="Neulinger S.C."/>
        </authorList>
    </citation>
    <scope>NUCLEOTIDE SEQUENCE</scope>
    <source>
        <strain evidence="4">LMG 28126</strain>
    </source>
</reference>
<dbReference type="NCBIfam" id="NF010396">
    <property type="entry name" value="PRK13824.1"/>
    <property type="match status" value="1"/>
</dbReference>
<proteinExistence type="predicted"/>
<dbReference type="Gene3D" id="1.10.10.10">
    <property type="entry name" value="Winged helix-like DNA-binding domain superfamily/Winged helix DNA-binding domain"/>
    <property type="match status" value="1"/>
</dbReference>
<feature type="compositionally biased region" description="Basic and acidic residues" evidence="1">
    <location>
        <begin position="244"/>
        <end position="264"/>
    </location>
</feature>
<evidence type="ECO:0000313" key="4">
    <source>
        <dbReference type="EMBL" id="MBK5925904.1"/>
    </source>
</evidence>
<feature type="domain" description="Plasmid replication protein C N-terminal" evidence="2">
    <location>
        <begin position="13"/>
        <end position="183"/>
    </location>
</feature>
<feature type="region of interest" description="Disordered" evidence="1">
    <location>
        <begin position="235"/>
        <end position="271"/>
    </location>
</feature>